<dbReference type="OrthoDB" id="2524808at2759"/>
<evidence type="ECO:0000256" key="2">
    <source>
        <dbReference type="SAM" id="Phobius"/>
    </source>
</evidence>
<comment type="caution">
    <text evidence="3">The sequence shown here is derived from an EMBL/GenBank/DDBJ whole genome shotgun (WGS) entry which is preliminary data.</text>
</comment>
<dbReference type="EMBL" id="SOZI01000233">
    <property type="protein sequence ID" value="TNY17177.1"/>
    <property type="molecule type" value="Genomic_DNA"/>
</dbReference>
<protein>
    <submittedName>
        <fullName evidence="3">Uncharacterized protein</fullName>
    </submittedName>
</protein>
<proteinExistence type="predicted"/>
<evidence type="ECO:0000256" key="1">
    <source>
        <dbReference type="SAM" id="MobiDB-lite"/>
    </source>
</evidence>
<name>A0A5C5FK39_9BASI</name>
<feature type="compositionally biased region" description="Pro residues" evidence="1">
    <location>
        <begin position="1"/>
        <end position="11"/>
    </location>
</feature>
<evidence type="ECO:0000313" key="4">
    <source>
        <dbReference type="Proteomes" id="UP000311382"/>
    </source>
</evidence>
<feature type="region of interest" description="Disordered" evidence="1">
    <location>
        <begin position="50"/>
        <end position="172"/>
    </location>
</feature>
<keyword evidence="2" id="KW-0812">Transmembrane</keyword>
<sequence length="662" mass="71510">MAAVPYDPPLRPRSQSRRSSVSSASVFDRVRSGLVAAEHLADEAGHVAASVGKAARTAQVLEDDIERAYGTDDARRGDDKTARKKSSTTTSSGRRDYGGETTEGETEGEGDDRGGLLSSRAGRVSLVSCDIRSDSPAPLQPASTPRVVPYQPAPSTTARQRRKALPVQASDSVTDFSSDVDAAQEAVDDLADDVEHIASQRHRLTGLPYTTKLFKRHARDPPRSRTVELDEAVKLAAVVANTKTDLEHAYKDVSALQPRLKALLAGPPPPRSSSSSKALKHAHKAYDTLTRSYASLLDFVEDRAKEEKRARDDGTAEGSLLDRMRDDHPEWDKAKLIAQLQRAKTAALETTLAKVDYAREPYTGRWLLQQPFTELDDVLQAIDLAENGITKREDEKTGSWALGSLLSHAFSPAGKPRKTRSRKSSSKRRSHSEREVGKSRRYHSEDKPSSRHSSRGGASDVSTDTDEWSAVEKQQAGLLPSSSSSSKRAGGRGDDSDDSFDASQLPERVPTDDTSGYVESREELIEDAKAQRRTEHFYTPLLIVYWVCIALLYLYYLVARLLGFQSPLGNVDLGSHFGNSAWNDTHDGLVYSSASVALLPTTTASEVGPAELTGLPSGTGTSVVLDAASSLDALLRSGTLTSATASGVEGGVTAMAVAVHEQ</sequence>
<gene>
    <name evidence="3" type="ORF">DMC30DRAFT_137446</name>
</gene>
<reference evidence="3 4" key="1">
    <citation type="submission" date="2019-03" db="EMBL/GenBank/DDBJ databases">
        <title>Rhodosporidium diobovatum UCD-FST 08-225 genome sequencing, assembly, and annotation.</title>
        <authorList>
            <person name="Fakankun I.U."/>
            <person name="Fristensky B."/>
            <person name="Levin D.B."/>
        </authorList>
    </citation>
    <scope>NUCLEOTIDE SEQUENCE [LARGE SCALE GENOMIC DNA]</scope>
    <source>
        <strain evidence="3 4">UCD-FST 08-225</strain>
    </source>
</reference>
<keyword evidence="4" id="KW-1185">Reference proteome</keyword>
<feature type="compositionally biased region" description="Basic residues" evidence="1">
    <location>
        <begin position="415"/>
        <end position="431"/>
    </location>
</feature>
<keyword evidence="2" id="KW-0472">Membrane</keyword>
<feature type="region of interest" description="Disordered" evidence="1">
    <location>
        <begin position="1"/>
        <end position="27"/>
    </location>
</feature>
<keyword evidence="2" id="KW-1133">Transmembrane helix</keyword>
<feature type="compositionally biased region" description="Basic and acidic residues" evidence="1">
    <location>
        <begin position="432"/>
        <end position="449"/>
    </location>
</feature>
<dbReference type="Proteomes" id="UP000311382">
    <property type="component" value="Unassembled WGS sequence"/>
</dbReference>
<feature type="transmembrane region" description="Helical" evidence="2">
    <location>
        <begin position="537"/>
        <end position="558"/>
    </location>
</feature>
<evidence type="ECO:0000313" key="3">
    <source>
        <dbReference type="EMBL" id="TNY17177.1"/>
    </source>
</evidence>
<feature type="region of interest" description="Disordered" evidence="1">
    <location>
        <begin position="409"/>
        <end position="519"/>
    </location>
</feature>
<feature type="compositionally biased region" description="Basic and acidic residues" evidence="1">
    <location>
        <begin position="66"/>
        <end position="81"/>
    </location>
</feature>
<feature type="compositionally biased region" description="Low complexity" evidence="1">
    <location>
        <begin position="17"/>
        <end position="27"/>
    </location>
</feature>
<organism evidence="3 4">
    <name type="scientific">Rhodotorula diobovata</name>
    <dbReference type="NCBI Taxonomy" id="5288"/>
    <lineage>
        <taxon>Eukaryota</taxon>
        <taxon>Fungi</taxon>
        <taxon>Dikarya</taxon>
        <taxon>Basidiomycota</taxon>
        <taxon>Pucciniomycotina</taxon>
        <taxon>Microbotryomycetes</taxon>
        <taxon>Sporidiobolales</taxon>
        <taxon>Sporidiobolaceae</taxon>
        <taxon>Rhodotorula</taxon>
    </lineage>
</organism>
<dbReference type="AlphaFoldDB" id="A0A5C5FK39"/>
<accession>A0A5C5FK39</accession>